<sequence>MEHTIREIENDTSTTNSAVIVAPSIKLVNGPTLLSSILMAITVAGEPSTEMDPNMSAIPN</sequence>
<evidence type="ECO:0000313" key="2">
    <source>
        <dbReference type="Proteomes" id="UP000437068"/>
    </source>
</evidence>
<organism evidence="1 2">
    <name type="scientific">Phytophthora fragariae</name>
    <dbReference type="NCBI Taxonomy" id="53985"/>
    <lineage>
        <taxon>Eukaryota</taxon>
        <taxon>Sar</taxon>
        <taxon>Stramenopiles</taxon>
        <taxon>Oomycota</taxon>
        <taxon>Peronosporomycetes</taxon>
        <taxon>Peronosporales</taxon>
        <taxon>Peronosporaceae</taxon>
        <taxon>Phytophthora</taxon>
    </lineage>
</organism>
<gene>
    <name evidence="1" type="ORF">PF001_g33382</name>
</gene>
<reference evidence="1 2" key="1">
    <citation type="submission" date="2018-08" db="EMBL/GenBank/DDBJ databases">
        <title>Genomic investigation of the strawberry pathogen Phytophthora fragariae indicates pathogenicity is determined by transcriptional variation in three key races.</title>
        <authorList>
            <person name="Adams T.M."/>
            <person name="Armitage A.D."/>
            <person name="Sobczyk M.K."/>
            <person name="Bates H.J."/>
            <person name="Dunwell J.M."/>
            <person name="Nellist C.F."/>
            <person name="Harrison R.J."/>
        </authorList>
    </citation>
    <scope>NUCLEOTIDE SEQUENCE [LARGE SCALE GENOMIC DNA]</scope>
    <source>
        <strain evidence="1 2">A4</strain>
    </source>
</reference>
<name>A0A6A4AIF3_9STRA</name>
<proteinExistence type="predicted"/>
<dbReference type="EMBL" id="QXGE01012215">
    <property type="protein sequence ID" value="KAE9256024.1"/>
    <property type="molecule type" value="Genomic_DNA"/>
</dbReference>
<dbReference type="AlphaFoldDB" id="A0A6A4AIF3"/>
<accession>A0A6A4AIF3</accession>
<dbReference type="Proteomes" id="UP000437068">
    <property type="component" value="Unassembled WGS sequence"/>
</dbReference>
<evidence type="ECO:0000313" key="1">
    <source>
        <dbReference type="EMBL" id="KAE9256024.1"/>
    </source>
</evidence>
<protein>
    <submittedName>
        <fullName evidence="1">Uncharacterized protein</fullName>
    </submittedName>
</protein>
<comment type="caution">
    <text evidence="1">The sequence shown here is derived from an EMBL/GenBank/DDBJ whole genome shotgun (WGS) entry which is preliminary data.</text>
</comment>